<dbReference type="AlphaFoldDB" id="A0A5E5BIE0"/>
<gene>
    <name evidence="2" type="ORF">PSP31121_05630</name>
</gene>
<proteinExistence type="predicted"/>
<evidence type="ECO:0000313" key="2">
    <source>
        <dbReference type="EMBL" id="VVE85991.1"/>
    </source>
</evidence>
<feature type="region of interest" description="Disordered" evidence="1">
    <location>
        <begin position="1"/>
        <end position="65"/>
    </location>
</feature>
<reference evidence="2 3" key="1">
    <citation type="submission" date="2019-08" db="EMBL/GenBank/DDBJ databases">
        <authorList>
            <person name="Peeters C."/>
        </authorList>
    </citation>
    <scope>NUCLEOTIDE SEQUENCE [LARGE SCALE GENOMIC DNA]</scope>
    <source>
        <strain evidence="2 3">LMG 31121</strain>
    </source>
</reference>
<dbReference type="Proteomes" id="UP000335538">
    <property type="component" value="Unassembled WGS sequence"/>
</dbReference>
<name>A0A5E5BIE0_9BURK</name>
<accession>A0A5E5BIE0</accession>
<organism evidence="2 3">
    <name type="scientific">Pandoraea sputorum</name>
    <dbReference type="NCBI Taxonomy" id="93222"/>
    <lineage>
        <taxon>Bacteria</taxon>
        <taxon>Pseudomonadati</taxon>
        <taxon>Pseudomonadota</taxon>
        <taxon>Betaproteobacteria</taxon>
        <taxon>Burkholderiales</taxon>
        <taxon>Burkholderiaceae</taxon>
        <taxon>Pandoraea</taxon>
    </lineage>
</organism>
<dbReference type="EMBL" id="CABPSR010000059">
    <property type="protein sequence ID" value="VVE85991.1"/>
    <property type="molecule type" value="Genomic_DNA"/>
</dbReference>
<sequence length="503" mass="52781">MTTTRLERPLAPASSPLDARGAAPPREADARAVGAGALQPHAPLGALPPSGPRAEGLPTPPAPAAPVTLREADRALNGLLRMACGDDEPEQRITREDIENLSMANYGMFLITLNAKYTGQITELKLQALQLYTDATEVMRDAQAKALLAQGENAKAQKDNAQRASNYQLAGEAMMSLVNQLSAIGKYRTGSFVGMALDGAAGWFGAVKFWAHVAARTTNNETWVRRYNQIADLAGKGESTCMNVSLVVDGVSIARTIASSKLIGGATEKVFASVGEHGLPAAGARPLTVGEKLVTEAIRGQKPAIQAAANEVAKVVAADIAGAVRSRLTQSRGAILGSAQFFEAFSQKAIEAMVTRGLVLAAASAVKSVGTGCAKTLGAEIAREGAKQAQRQGYIAAAKAAFWSGPNAAKRATQAVVTGSVSVGKGLIAREQAKLIRQAQETAIETDFLQFLIEDLHRQTQHAYSDIKQISERHAEVVRAGADILSQNGSVLQNIANIGSMKA</sequence>
<dbReference type="RefSeq" id="WP_150811618.1">
    <property type="nucleotide sequence ID" value="NZ_CABPSR010000059.1"/>
</dbReference>
<protein>
    <submittedName>
        <fullName evidence="2">Uncharacterized protein</fullName>
    </submittedName>
</protein>
<evidence type="ECO:0000313" key="3">
    <source>
        <dbReference type="Proteomes" id="UP000335538"/>
    </source>
</evidence>
<evidence type="ECO:0000256" key="1">
    <source>
        <dbReference type="SAM" id="MobiDB-lite"/>
    </source>
</evidence>